<organism evidence="10 11">
    <name type="scientific">Granulosicoccus antarcticus IMCC3135</name>
    <dbReference type="NCBI Taxonomy" id="1192854"/>
    <lineage>
        <taxon>Bacteria</taxon>
        <taxon>Pseudomonadati</taxon>
        <taxon>Pseudomonadota</taxon>
        <taxon>Gammaproteobacteria</taxon>
        <taxon>Chromatiales</taxon>
        <taxon>Granulosicoccaceae</taxon>
        <taxon>Granulosicoccus</taxon>
    </lineage>
</organism>
<keyword evidence="6" id="KW-0051">Antiviral defense</keyword>
<sequence>MLEEYERLLDRQIQRISMAEGKASTILAITAAMLGSLLAVASRFAGTASELALSITSLVVTLLLFSLLSLALSTFPRIRGTSIKSMYFFHDISAISATEFSNKLKQATTDEKLDDLALQIHRNSVIATEKYRWLTRAMLSLFLSSLPWATALYLLVKI</sequence>
<keyword evidence="3 8" id="KW-0812">Transmembrane</keyword>
<proteinExistence type="predicted"/>
<dbReference type="RefSeq" id="WP_157735880.1">
    <property type="nucleotide sequence ID" value="NZ_CP018632.1"/>
</dbReference>
<evidence type="ECO:0000256" key="4">
    <source>
        <dbReference type="ARBA" id="ARBA00022741"/>
    </source>
</evidence>
<dbReference type="GO" id="GO:0051607">
    <property type="term" value="P:defense response to virus"/>
    <property type="evidence" value="ECO:0007669"/>
    <property type="project" value="UniProtKB-KW"/>
</dbReference>
<protein>
    <recommendedName>
        <fullName evidence="9">Pycsar effector protein domain-containing protein</fullName>
    </recommendedName>
</protein>
<evidence type="ECO:0000259" key="9">
    <source>
        <dbReference type="Pfam" id="PF18967"/>
    </source>
</evidence>
<feature type="transmembrane region" description="Helical" evidence="8">
    <location>
        <begin position="51"/>
        <end position="75"/>
    </location>
</feature>
<keyword evidence="5 8" id="KW-1133">Transmembrane helix</keyword>
<dbReference type="GO" id="GO:0000166">
    <property type="term" value="F:nucleotide binding"/>
    <property type="evidence" value="ECO:0007669"/>
    <property type="project" value="UniProtKB-KW"/>
</dbReference>
<dbReference type="EMBL" id="CP018632">
    <property type="protein sequence ID" value="ASJ72039.1"/>
    <property type="molecule type" value="Genomic_DNA"/>
</dbReference>
<gene>
    <name evidence="10" type="ORF">IMCC3135_09715</name>
</gene>
<evidence type="ECO:0000313" key="10">
    <source>
        <dbReference type="EMBL" id="ASJ72039.1"/>
    </source>
</evidence>
<evidence type="ECO:0000256" key="3">
    <source>
        <dbReference type="ARBA" id="ARBA00022692"/>
    </source>
</evidence>
<keyword evidence="7 8" id="KW-0472">Membrane</keyword>
<evidence type="ECO:0000256" key="7">
    <source>
        <dbReference type="ARBA" id="ARBA00023136"/>
    </source>
</evidence>
<dbReference type="AlphaFoldDB" id="A0A2Z2NLK3"/>
<dbReference type="GO" id="GO:0005886">
    <property type="term" value="C:plasma membrane"/>
    <property type="evidence" value="ECO:0007669"/>
    <property type="project" value="UniProtKB-SubCell"/>
</dbReference>
<reference evidence="10 11" key="1">
    <citation type="submission" date="2016-12" db="EMBL/GenBank/DDBJ databases">
        <authorList>
            <person name="Song W.-J."/>
            <person name="Kurnit D.M."/>
        </authorList>
    </citation>
    <scope>NUCLEOTIDE SEQUENCE [LARGE SCALE GENOMIC DNA]</scope>
    <source>
        <strain evidence="10 11">IMCC3135</strain>
    </source>
</reference>
<dbReference type="InterPro" id="IPR043760">
    <property type="entry name" value="PycTM_dom"/>
</dbReference>
<evidence type="ECO:0000256" key="6">
    <source>
        <dbReference type="ARBA" id="ARBA00023118"/>
    </source>
</evidence>
<feature type="transmembrane region" description="Helical" evidence="8">
    <location>
        <begin position="137"/>
        <end position="156"/>
    </location>
</feature>
<name>A0A2Z2NLK3_9GAMM</name>
<evidence type="ECO:0000256" key="8">
    <source>
        <dbReference type="SAM" id="Phobius"/>
    </source>
</evidence>
<evidence type="ECO:0000313" key="11">
    <source>
        <dbReference type="Proteomes" id="UP000250079"/>
    </source>
</evidence>
<feature type="transmembrane region" description="Helical" evidence="8">
    <location>
        <begin position="21"/>
        <end position="45"/>
    </location>
</feature>
<keyword evidence="2" id="KW-1003">Cell membrane</keyword>
<comment type="subcellular location">
    <subcellularLocation>
        <location evidence="1">Cell membrane</location>
    </subcellularLocation>
</comment>
<keyword evidence="11" id="KW-1185">Reference proteome</keyword>
<dbReference type="Pfam" id="PF18967">
    <property type="entry name" value="PycTM"/>
    <property type="match status" value="1"/>
</dbReference>
<dbReference type="KEGG" id="gai:IMCC3135_09715"/>
<evidence type="ECO:0000256" key="2">
    <source>
        <dbReference type="ARBA" id="ARBA00022475"/>
    </source>
</evidence>
<accession>A0A2Z2NLK3</accession>
<evidence type="ECO:0000256" key="1">
    <source>
        <dbReference type="ARBA" id="ARBA00004236"/>
    </source>
</evidence>
<dbReference type="Proteomes" id="UP000250079">
    <property type="component" value="Chromosome"/>
</dbReference>
<keyword evidence="4" id="KW-0547">Nucleotide-binding</keyword>
<feature type="domain" description="Pycsar effector protein" evidence="9">
    <location>
        <begin position="5"/>
        <end position="154"/>
    </location>
</feature>
<evidence type="ECO:0000256" key="5">
    <source>
        <dbReference type="ARBA" id="ARBA00022989"/>
    </source>
</evidence>